<dbReference type="EMBL" id="JBGOOT010000073">
    <property type="protein sequence ID" value="MEZ8197061.1"/>
    <property type="molecule type" value="Genomic_DNA"/>
</dbReference>
<name>A0ABV4MBZ7_9VIBR</name>
<protein>
    <submittedName>
        <fullName evidence="3">GIY-YIG nuclease family protein</fullName>
    </submittedName>
</protein>
<dbReference type="Proteomes" id="UP001569153">
    <property type="component" value="Unassembled WGS sequence"/>
</dbReference>
<keyword evidence="1" id="KW-0812">Transmembrane</keyword>
<evidence type="ECO:0000256" key="1">
    <source>
        <dbReference type="SAM" id="Phobius"/>
    </source>
</evidence>
<evidence type="ECO:0000313" key="4">
    <source>
        <dbReference type="Proteomes" id="UP001569153"/>
    </source>
</evidence>
<keyword evidence="4" id="KW-1185">Reference proteome</keyword>
<proteinExistence type="predicted"/>
<comment type="caution">
    <text evidence="3">The sequence shown here is derived from an EMBL/GenBank/DDBJ whole genome shotgun (WGS) entry which is preliminary data.</text>
</comment>
<dbReference type="Pfam" id="PF01541">
    <property type="entry name" value="GIY-YIG"/>
    <property type="match status" value="1"/>
</dbReference>
<dbReference type="RefSeq" id="WP_371731245.1">
    <property type="nucleotide sequence ID" value="NZ_JBGOOT010000073.1"/>
</dbReference>
<dbReference type="InterPro" id="IPR000305">
    <property type="entry name" value="GIY-YIG_endonuc"/>
</dbReference>
<dbReference type="Gene3D" id="3.40.1440.10">
    <property type="entry name" value="GIY-YIG endonuclease"/>
    <property type="match status" value="1"/>
</dbReference>
<evidence type="ECO:0000313" key="3">
    <source>
        <dbReference type="EMBL" id="MEZ8197061.1"/>
    </source>
</evidence>
<dbReference type="SUPFAM" id="SSF82771">
    <property type="entry name" value="GIY-YIG endonuclease"/>
    <property type="match status" value="1"/>
</dbReference>
<gene>
    <name evidence="3" type="ORF">ACED38_19615</name>
</gene>
<evidence type="ECO:0000259" key="2">
    <source>
        <dbReference type="PROSITE" id="PS50164"/>
    </source>
</evidence>
<organism evidence="3 4">
    <name type="scientific">Vibrio cortegadensis</name>
    <dbReference type="NCBI Taxonomy" id="1328770"/>
    <lineage>
        <taxon>Bacteria</taxon>
        <taxon>Pseudomonadati</taxon>
        <taxon>Pseudomonadota</taxon>
        <taxon>Gammaproteobacteria</taxon>
        <taxon>Vibrionales</taxon>
        <taxon>Vibrionaceae</taxon>
        <taxon>Vibrio</taxon>
    </lineage>
</organism>
<dbReference type="InterPro" id="IPR035901">
    <property type="entry name" value="GIY-YIG_endonuc_sf"/>
</dbReference>
<accession>A0ABV4MBZ7</accession>
<keyword evidence="1" id="KW-1133">Transmembrane helix</keyword>
<reference evidence="3 4" key="1">
    <citation type="submission" date="2024-06" db="EMBL/GenBank/DDBJ databases">
        <authorList>
            <person name="Steensen K."/>
            <person name="Seneca J."/>
            <person name="Bartlau N."/>
            <person name="Yu A.X."/>
            <person name="Polz M.F."/>
        </authorList>
    </citation>
    <scope>NUCLEOTIDE SEQUENCE [LARGE SCALE GENOMIC DNA]</scope>
    <source>
        <strain evidence="3 4">FF146</strain>
    </source>
</reference>
<feature type="domain" description="GIY-YIG" evidence="2">
    <location>
        <begin position="1"/>
        <end position="89"/>
    </location>
</feature>
<keyword evidence="1" id="KW-0472">Membrane</keyword>
<feature type="transmembrane region" description="Helical" evidence="1">
    <location>
        <begin position="232"/>
        <end position="250"/>
    </location>
</feature>
<sequence>MYYIYHIRRPEHANNLDEGYIGVTGNLTSRIQQHKSKLIKGEHTNHKLQSYYDESKIIDFVLYKSCATKSEAYQLEGYLRPVANVGLNIAVGGDLTYENRFESKKYNVKTVSNFECFIDDLMGKSHDFLCNVPSCKATVKVDETEKNEKKVGVVNRNTFQAKGLNRDVNIGCSSIYPTKAEIESQRDSYLQILAESKKMTRKIKCKNHMNREYTPSLDADNSQSSNDFDGCLIMFVIISICLLYILWSVFH</sequence>
<dbReference type="PROSITE" id="PS50164">
    <property type="entry name" value="GIY_YIG"/>
    <property type="match status" value="1"/>
</dbReference>